<organism evidence="4">
    <name type="scientific">Fagus sylvatica</name>
    <name type="common">Beechnut</name>
    <dbReference type="NCBI Taxonomy" id="28930"/>
    <lineage>
        <taxon>Eukaryota</taxon>
        <taxon>Viridiplantae</taxon>
        <taxon>Streptophyta</taxon>
        <taxon>Embryophyta</taxon>
        <taxon>Tracheophyta</taxon>
        <taxon>Spermatophyta</taxon>
        <taxon>Magnoliopsida</taxon>
        <taxon>eudicotyledons</taxon>
        <taxon>Gunneridae</taxon>
        <taxon>Pentapetalae</taxon>
        <taxon>rosids</taxon>
        <taxon>fabids</taxon>
        <taxon>Fagales</taxon>
        <taxon>Fagaceae</taxon>
        <taxon>Fagus</taxon>
    </lineage>
</organism>
<dbReference type="EMBL" id="OIVN01000475">
    <property type="protein sequence ID" value="SPC80846.1"/>
    <property type="molecule type" value="Genomic_DNA"/>
</dbReference>
<feature type="compositionally biased region" description="Acidic residues" evidence="2">
    <location>
        <begin position="589"/>
        <end position="604"/>
    </location>
</feature>
<evidence type="ECO:0000313" key="4">
    <source>
        <dbReference type="EMBL" id="SPC80846.1"/>
    </source>
</evidence>
<dbReference type="InterPro" id="IPR007321">
    <property type="entry name" value="Transposase_28"/>
</dbReference>
<dbReference type="PANTHER" id="PTHR31099:SF28">
    <property type="entry name" value="F5J5.12"/>
    <property type="match status" value="1"/>
</dbReference>
<keyword evidence="1" id="KW-0175">Coiled coil</keyword>
<gene>
    <name evidence="4" type="ORF">FSB_LOCUS8728</name>
</gene>
<dbReference type="PANTHER" id="PTHR31099">
    <property type="entry name" value="OS06G0165300 PROTEIN"/>
    <property type="match status" value="1"/>
</dbReference>
<dbReference type="Gene3D" id="1.10.287.1490">
    <property type="match status" value="1"/>
</dbReference>
<name>A0A2N9EPS9_FAGSY</name>
<feature type="region of interest" description="Disordered" evidence="2">
    <location>
        <begin position="589"/>
        <end position="663"/>
    </location>
</feature>
<feature type="coiled-coil region" evidence="1">
    <location>
        <begin position="502"/>
        <end position="578"/>
    </location>
</feature>
<reference evidence="4" key="1">
    <citation type="submission" date="2018-02" db="EMBL/GenBank/DDBJ databases">
        <authorList>
            <person name="Cohen D.B."/>
            <person name="Kent A.D."/>
        </authorList>
    </citation>
    <scope>NUCLEOTIDE SEQUENCE</scope>
</reference>
<dbReference type="AlphaFoldDB" id="A0A2N9EPS9"/>
<proteinExistence type="predicted"/>
<accession>A0A2N9EPS9</accession>
<protein>
    <recommendedName>
        <fullName evidence="3">Transposase (putative) gypsy type domain-containing protein</fullName>
    </recommendedName>
</protein>
<evidence type="ECO:0000256" key="1">
    <source>
        <dbReference type="SAM" id="Coils"/>
    </source>
</evidence>
<feature type="domain" description="Transposase (putative) gypsy type" evidence="3">
    <location>
        <begin position="188"/>
        <end position="252"/>
    </location>
</feature>
<evidence type="ECO:0000259" key="3">
    <source>
        <dbReference type="Pfam" id="PF04195"/>
    </source>
</evidence>
<sequence length="663" mass="73555">MGWDGFNFTETRVGLGMGASFKVSTVSLNAQDASFIFASFLSFSKKFPQFLVFSPFQLARSLVRSEGSLLRRLLCFSVVLFPATASLLVFAARVSAALPLGTSSRVFMAPSVDDSLESPSSGERYSPMPLSGSEDFGSRDGPLGPRSRPHQTPCPRRGRFQIPENIVIRLPENGEWACTSNGEDVALYKESLVAGLRLPFRPFKRGLLHHFGLAPSQLNPNAWRLVVGLQVLWRMAHEREHDLTIDEFLFLYKLTYMPSTPGIWGFTCHKRSPRLIPCVPNSNRNWKPKFFFLCGEYWKFSPGEAIGEDPCGLRQPWGIPSADADLLSPFALAQWSLDPEPSEEVKKAIKSYNLRMMTRAERKRLMEAAQNLDDLPDASALFPKKAKSGRKVVMEKGISSKKGGNHDKPLPAAKAKMPEKVHVYHEIPPSPIGVSKGKGVASEDIQPTIYNSTSRAMDKVNRMYEKVDLEVYDHIENMDLLRISIQDSLKAAGQMFILGNRLRSSDRDLAKLKAELEEAKAQTLAHQEATKALNAERGALKSQVKKLEADLKKKDARLSGLGKEHDDLLKKIETLQEEVMVKKFYDEETTAMEEDSGEEEEGDDVQSKERMVTPSNVPSTPPNGDEGNNPVAGPLDGQTIHVDDPVISVDDQATLPPAGSEMP</sequence>
<evidence type="ECO:0000256" key="2">
    <source>
        <dbReference type="SAM" id="MobiDB-lite"/>
    </source>
</evidence>
<feature type="region of interest" description="Disordered" evidence="2">
    <location>
        <begin position="113"/>
        <end position="157"/>
    </location>
</feature>
<dbReference type="Pfam" id="PF04195">
    <property type="entry name" value="Transposase_28"/>
    <property type="match status" value="1"/>
</dbReference>